<reference evidence="1 2" key="1">
    <citation type="submission" date="2019-10" db="EMBL/GenBank/DDBJ databases">
        <title>Assembly and Annotation for the nematode Trichostrongylus colubriformis.</title>
        <authorList>
            <person name="Martin J."/>
        </authorList>
    </citation>
    <scope>NUCLEOTIDE SEQUENCE [LARGE SCALE GENOMIC DNA]</scope>
    <source>
        <strain evidence="1">G859</strain>
        <tissue evidence="1">Whole worm</tissue>
    </source>
</reference>
<sequence>MSPFTQGRRCRNGFFGSFFDSAQDVTVYTRQALQKWILRFFLRFLLIRLSKSVVNGLSFVSKWSDFGDISIGKLAFVESDDDADREFENEPCMFFTEFAIVLNFPNWSIRSSKRRTTAT</sequence>
<name>A0AAN8G187_TRICO</name>
<dbReference type="EMBL" id="WIXE01000503">
    <property type="protein sequence ID" value="KAK5986529.1"/>
    <property type="molecule type" value="Genomic_DNA"/>
</dbReference>
<accession>A0AAN8G187</accession>
<dbReference type="AlphaFoldDB" id="A0AAN8G187"/>
<gene>
    <name evidence="1" type="ORF">GCK32_017971</name>
</gene>
<keyword evidence="2" id="KW-1185">Reference proteome</keyword>
<dbReference type="Proteomes" id="UP001331761">
    <property type="component" value="Unassembled WGS sequence"/>
</dbReference>
<comment type="caution">
    <text evidence="1">The sequence shown here is derived from an EMBL/GenBank/DDBJ whole genome shotgun (WGS) entry which is preliminary data.</text>
</comment>
<protein>
    <submittedName>
        <fullName evidence="1">Uncharacterized protein</fullName>
    </submittedName>
</protein>
<proteinExistence type="predicted"/>
<evidence type="ECO:0000313" key="1">
    <source>
        <dbReference type="EMBL" id="KAK5986529.1"/>
    </source>
</evidence>
<evidence type="ECO:0000313" key="2">
    <source>
        <dbReference type="Proteomes" id="UP001331761"/>
    </source>
</evidence>
<organism evidence="1 2">
    <name type="scientific">Trichostrongylus colubriformis</name>
    <name type="common">Black scour worm</name>
    <dbReference type="NCBI Taxonomy" id="6319"/>
    <lineage>
        <taxon>Eukaryota</taxon>
        <taxon>Metazoa</taxon>
        <taxon>Ecdysozoa</taxon>
        <taxon>Nematoda</taxon>
        <taxon>Chromadorea</taxon>
        <taxon>Rhabditida</taxon>
        <taxon>Rhabditina</taxon>
        <taxon>Rhabditomorpha</taxon>
        <taxon>Strongyloidea</taxon>
        <taxon>Trichostrongylidae</taxon>
        <taxon>Trichostrongylus</taxon>
    </lineage>
</organism>